<evidence type="ECO:0000313" key="2">
    <source>
        <dbReference type="EMBL" id="GEU37273.1"/>
    </source>
</evidence>
<proteinExistence type="predicted"/>
<accession>A0A6L2JJS9</accession>
<evidence type="ECO:0000256" key="1">
    <source>
        <dbReference type="SAM" id="MobiDB-lite"/>
    </source>
</evidence>
<dbReference type="EMBL" id="BKCJ010000908">
    <property type="protein sequence ID" value="GEU37273.1"/>
    <property type="molecule type" value="Genomic_DNA"/>
</dbReference>
<keyword evidence="2" id="KW-0808">Transferase</keyword>
<sequence>MHGRENPDSEDNVACTARVTVAGNEIDVCLGQPQDEANASVSYISGTRRALALPKLEYSIRGTLRDNIGPTPTGSINGRVELKKQFTTQFSTRRAFFKDPTKISKIVRKAYETLVAFKERWIVETCFITGVPEVMKISSFMDAYKFADLAKQYSDKVSKTVDEMMTRLDDFVRSEEAFASTELPKGEVSAESRKSVGSLNRREYRFHKGGYGADRQRNEGRSMFNNRDGLVPYRTQTPYQATRDQGF</sequence>
<organism evidence="2">
    <name type="scientific">Tanacetum cinerariifolium</name>
    <name type="common">Dalmatian daisy</name>
    <name type="synonym">Chrysanthemum cinerariifolium</name>
    <dbReference type="NCBI Taxonomy" id="118510"/>
    <lineage>
        <taxon>Eukaryota</taxon>
        <taxon>Viridiplantae</taxon>
        <taxon>Streptophyta</taxon>
        <taxon>Embryophyta</taxon>
        <taxon>Tracheophyta</taxon>
        <taxon>Spermatophyta</taxon>
        <taxon>Magnoliopsida</taxon>
        <taxon>eudicotyledons</taxon>
        <taxon>Gunneridae</taxon>
        <taxon>Pentapetalae</taxon>
        <taxon>asterids</taxon>
        <taxon>campanulids</taxon>
        <taxon>Asterales</taxon>
        <taxon>Asteraceae</taxon>
        <taxon>Asteroideae</taxon>
        <taxon>Anthemideae</taxon>
        <taxon>Anthemidinae</taxon>
        <taxon>Tanacetum</taxon>
    </lineage>
</organism>
<keyword evidence="2" id="KW-0548">Nucleotidyltransferase</keyword>
<reference evidence="2" key="1">
    <citation type="journal article" date="2019" name="Sci. Rep.">
        <title>Draft genome of Tanacetum cinerariifolium, the natural source of mosquito coil.</title>
        <authorList>
            <person name="Yamashiro T."/>
            <person name="Shiraishi A."/>
            <person name="Satake H."/>
            <person name="Nakayama K."/>
        </authorList>
    </citation>
    <scope>NUCLEOTIDE SEQUENCE</scope>
</reference>
<gene>
    <name evidence="2" type="ORF">Tci_009251</name>
</gene>
<protein>
    <submittedName>
        <fullName evidence="2">Reverse transcriptase domain-containing protein</fullName>
    </submittedName>
</protein>
<name>A0A6L2JJS9_TANCI</name>
<dbReference type="AlphaFoldDB" id="A0A6L2JJS9"/>
<keyword evidence="2" id="KW-0695">RNA-directed DNA polymerase</keyword>
<feature type="compositionally biased region" description="Polar residues" evidence="1">
    <location>
        <begin position="234"/>
        <end position="247"/>
    </location>
</feature>
<feature type="region of interest" description="Disordered" evidence="1">
    <location>
        <begin position="209"/>
        <end position="247"/>
    </location>
</feature>
<comment type="caution">
    <text evidence="2">The sequence shown here is derived from an EMBL/GenBank/DDBJ whole genome shotgun (WGS) entry which is preliminary data.</text>
</comment>
<dbReference type="GO" id="GO:0003964">
    <property type="term" value="F:RNA-directed DNA polymerase activity"/>
    <property type="evidence" value="ECO:0007669"/>
    <property type="project" value="UniProtKB-KW"/>
</dbReference>